<comment type="similarity">
    <text evidence="2">Belongs to the fatty-acid and retinol-binding protein (FARBP) family.</text>
</comment>
<evidence type="ECO:0000256" key="4">
    <source>
        <dbReference type="ARBA" id="ARBA00022729"/>
    </source>
</evidence>
<proteinExistence type="inferred from homology"/>
<reference evidence="8" key="1">
    <citation type="submission" date="2016-11" db="UniProtKB">
        <authorList>
            <consortium name="WormBaseParasite"/>
        </authorList>
    </citation>
    <scope>IDENTIFICATION</scope>
</reference>
<keyword evidence="5" id="KW-0175">Coiled coil</keyword>
<dbReference type="GO" id="GO:0008289">
    <property type="term" value="F:lipid binding"/>
    <property type="evidence" value="ECO:0007669"/>
    <property type="project" value="UniProtKB-KW"/>
</dbReference>
<evidence type="ECO:0000256" key="2">
    <source>
        <dbReference type="ARBA" id="ARBA00006648"/>
    </source>
</evidence>
<dbReference type="Proteomes" id="UP000095287">
    <property type="component" value="Unplaced"/>
</dbReference>
<dbReference type="Pfam" id="PF05823">
    <property type="entry name" value="Gp-FAR-1"/>
    <property type="match status" value="1"/>
</dbReference>
<keyword evidence="6" id="KW-0446">Lipid-binding</keyword>
<dbReference type="AlphaFoldDB" id="A0A1I8A2Z4"/>
<evidence type="ECO:0000313" key="7">
    <source>
        <dbReference type="Proteomes" id="UP000095287"/>
    </source>
</evidence>
<evidence type="ECO:0000313" key="8">
    <source>
        <dbReference type="WBParaSite" id="L893_g32056.t1"/>
    </source>
</evidence>
<evidence type="ECO:0000256" key="5">
    <source>
        <dbReference type="ARBA" id="ARBA00023054"/>
    </source>
</evidence>
<evidence type="ECO:0000256" key="6">
    <source>
        <dbReference type="ARBA" id="ARBA00023121"/>
    </source>
</evidence>
<keyword evidence="3" id="KW-0964">Secreted</keyword>
<comment type="subcellular location">
    <subcellularLocation>
        <location evidence="1">Secreted</location>
    </subcellularLocation>
</comment>
<evidence type="ECO:0000256" key="3">
    <source>
        <dbReference type="ARBA" id="ARBA00022525"/>
    </source>
</evidence>
<accession>A0A1I8A2Z4</accession>
<sequence length="202" mass="22955">MLIKQAACNVTHATLSELARPVSGKPRSKSWSNSPPRVLLPDRAQNYFGNTTEQDEKILDELAPQLAGQDLYSAIDIINTKSNNFGYRIQAYNREVWNRIDKMSDVSNEFLTDLVVNMQNQSLTDLFYAPNGPIIIAARALPEEAKAEICRNFPILKLFLEDDTLMRQSSSGKESASFELWEENRDHGDWMDFRHANVTSTQ</sequence>
<organism evidence="7 8">
    <name type="scientific">Steinernema glaseri</name>
    <dbReference type="NCBI Taxonomy" id="37863"/>
    <lineage>
        <taxon>Eukaryota</taxon>
        <taxon>Metazoa</taxon>
        <taxon>Ecdysozoa</taxon>
        <taxon>Nematoda</taxon>
        <taxon>Chromadorea</taxon>
        <taxon>Rhabditida</taxon>
        <taxon>Tylenchina</taxon>
        <taxon>Panagrolaimomorpha</taxon>
        <taxon>Strongyloidoidea</taxon>
        <taxon>Steinernematidae</taxon>
        <taxon>Steinernema</taxon>
    </lineage>
</organism>
<evidence type="ECO:0000256" key="1">
    <source>
        <dbReference type="ARBA" id="ARBA00004613"/>
    </source>
</evidence>
<dbReference type="WBParaSite" id="L893_g32056.t1">
    <property type="protein sequence ID" value="L893_g32056.t1"/>
    <property type="gene ID" value="L893_g32056"/>
</dbReference>
<dbReference type="Gene3D" id="1.20.120.1100">
    <property type="match status" value="1"/>
</dbReference>
<keyword evidence="4" id="KW-0732">Signal</keyword>
<keyword evidence="7" id="KW-1185">Reference proteome</keyword>
<name>A0A1I8A2Z4_9BILA</name>
<dbReference type="GO" id="GO:0005576">
    <property type="term" value="C:extracellular region"/>
    <property type="evidence" value="ECO:0007669"/>
    <property type="project" value="UniProtKB-SubCell"/>
</dbReference>
<protein>
    <submittedName>
        <fullName evidence="8">Peptidase_M16_C domain-containing protein</fullName>
    </submittedName>
</protein>
<dbReference type="InterPro" id="IPR008632">
    <property type="entry name" value="Gp-FAR-1"/>
</dbReference>